<dbReference type="STRING" id="1806892.AZH43_10865"/>
<sequence length="208" mass="22695">MNLIYLHGFQSSNLSIKGQMLQRYCLESAEPKRRGIQVHLPDLNQPPLAVMQRMTALIDRLGAENTALVGSSLGGFYALQLAVKHDLPAVLINPAMRPWALFSTLFSAQQLPYSVTAQWSLDEGQLKDLENLGVAAACSSAAVLALLQQGDEVLDYAEALTFFSQPESNAVTICETGGNHGMDDFSAKIPMILQFLSDQVVAVKKQKM</sequence>
<organism evidence="1 2">
    <name type="scientific">Acinetobacter pragensis</name>
    <dbReference type="NCBI Taxonomy" id="1806892"/>
    <lineage>
        <taxon>Bacteria</taxon>
        <taxon>Pseudomonadati</taxon>
        <taxon>Pseudomonadota</taxon>
        <taxon>Gammaproteobacteria</taxon>
        <taxon>Moraxellales</taxon>
        <taxon>Moraxellaceae</taxon>
        <taxon>Acinetobacter</taxon>
    </lineage>
</organism>
<dbReference type="OrthoDB" id="9814831at2"/>
<proteinExistence type="predicted"/>
<dbReference type="RefSeq" id="WP_067668442.1">
    <property type="nucleotide sequence ID" value="NZ_CBCSIK010000003.1"/>
</dbReference>
<name>A0A151Y2U7_9GAMM</name>
<keyword evidence="2" id="KW-1185">Reference proteome</keyword>
<dbReference type="PANTHER" id="PTHR35602">
    <property type="entry name" value="ESTERASE YQIA-RELATED"/>
    <property type="match status" value="1"/>
</dbReference>
<dbReference type="Proteomes" id="UP000076276">
    <property type="component" value="Unassembled WGS sequence"/>
</dbReference>
<dbReference type="AlphaFoldDB" id="A0A151Y2U7"/>
<dbReference type="EMBL" id="LUAW01000017">
    <property type="protein sequence ID" value="KYQ72317.1"/>
    <property type="molecule type" value="Genomic_DNA"/>
</dbReference>
<evidence type="ECO:0000313" key="1">
    <source>
        <dbReference type="EMBL" id="KYQ72317.1"/>
    </source>
</evidence>
<dbReference type="InterPro" id="IPR029058">
    <property type="entry name" value="AB_hydrolase_fold"/>
</dbReference>
<evidence type="ECO:0000313" key="2">
    <source>
        <dbReference type="Proteomes" id="UP000076276"/>
    </source>
</evidence>
<protein>
    <submittedName>
        <fullName evidence="1">Esterase</fullName>
    </submittedName>
</protein>
<reference evidence="1 2" key="1">
    <citation type="submission" date="2016-03" db="EMBL/GenBank/DDBJ databases">
        <title>Acinetobacter genomospecies 28 strain ANC 4149.</title>
        <authorList>
            <person name="Radolfova-Krizova L."/>
            <person name="Nemec A."/>
        </authorList>
    </citation>
    <scope>NUCLEOTIDE SEQUENCE [LARGE SCALE GENOMIC DNA]</scope>
    <source>
        <strain evidence="1 2">ANC 4149</strain>
    </source>
</reference>
<dbReference type="Pfam" id="PF05728">
    <property type="entry name" value="UPF0227"/>
    <property type="match status" value="1"/>
</dbReference>
<gene>
    <name evidence="1" type="ORF">AZH43_10865</name>
</gene>
<dbReference type="InterPro" id="IPR008886">
    <property type="entry name" value="UPF0227/Esterase_YqiA"/>
</dbReference>
<dbReference type="PANTHER" id="PTHR35602:SF3">
    <property type="entry name" value="ESTERASE YQIA"/>
    <property type="match status" value="1"/>
</dbReference>
<accession>A0A151Y2U7</accession>
<comment type="caution">
    <text evidence="1">The sequence shown here is derived from an EMBL/GenBank/DDBJ whole genome shotgun (WGS) entry which is preliminary data.</text>
</comment>
<dbReference type="SUPFAM" id="SSF53474">
    <property type="entry name" value="alpha/beta-Hydrolases"/>
    <property type="match status" value="1"/>
</dbReference>
<dbReference type="Gene3D" id="3.40.50.1820">
    <property type="entry name" value="alpha/beta hydrolase"/>
    <property type="match status" value="1"/>
</dbReference>